<dbReference type="Proteomes" id="UP000887116">
    <property type="component" value="Unassembled WGS sequence"/>
</dbReference>
<feature type="chain" id="PRO_5036471119" evidence="1">
    <location>
        <begin position="18"/>
        <end position="71"/>
    </location>
</feature>
<name>A0A8X6KN18_TRICU</name>
<evidence type="ECO:0000313" key="2">
    <source>
        <dbReference type="EMBL" id="GFQ76818.1"/>
    </source>
</evidence>
<dbReference type="AlphaFoldDB" id="A0A8X6KN18"/>
<evidence type="ECO:0000313" key="3">
    <source>
        <dbReference type="Proteomes" id="UP000887116"/>
    </source>
</evidence>
<gene>
    <name evidence="2" type="ORF">TNCT_388381</name>
</gene>
<keyword evidence="3" id="KW-1185">Reference proteome</keyword>
<evidence type="ECO:0000256" key="1">
    <source>
        <dbReference type="SAM" id="SignalP"/>
    </source>
</evidence>
<proteinExistence type="predicted"/>
<comment type="caution">
    <text evidence="2">The sequence shown here is derived from an EMBL/GenBank/DDBJ whole genome shotgun (WGS) entry which is preliminary data.</text>
</comment>
<accession>A0A8X6KN18</accession>
<protein>
    <submittedName>
        <fullName evidence="2">Uncharacterized protein</fullName>
    </submittedName>
</protein>
<reference evidence="2" key="1">
    <citation type="submission" date="2020-07" db="EMBL/GenBank/DDBJ databases">
        <title>Multicomponent nature underlies the extraordinary mechanical properties of spider dragline silk.</title>
        <authorList>
            <person name="Kono N."/>
            <person name="Nakamura H."/>
            <person name="Mori M."/>
            <person name="Yoshida Y."/>
            <person name="Ohtoshi R."/>
            <person name="Malay A.D."/>
            <person name="Moran D.A.P."/>
            <person name="Tomita M."/>
            <person name="Numata K."/>
            <person name="Arakawa K."/>
        </authorList>
    </citation>
    <scope>NUCLEOTIDE SEQUENCE</scope>
</reference>
<feature type="signal peptide" evidence="1">
    <location>
        <begin position="1"/>
        <end position="17"/>
    </location>
</feature>
<keyword evidence="1" id="KW-0732">Signal</keyword>
<dbReference type="EMBL" id="BMAO01021689">
    <property type="protein sequence ID" value="GFQ76818.1"/>
    <property type="molecule type" value="Genomic_DNA"/>
</dbReference>
<sequence>MKFLIVLLFAVLAVASAQRYLHPILLPFHHRGGDDEYAASLGGADEVPRLDCTHENVMAIYPFTDKHQKPY</sequence>
<organism evidence="2 3">
    <name type="scientific">Trichonephila clavata</name>
    <name type="common">Joro spider</name>
    <name type="synonym">Nephila clavata</name>
    <dbReference type="NCBI Taxonomy" id="2740835"/>
    <lineage>
        <taxon>Eukaryota</taxon>
        <taxon>Metazoa</taxon>
        <taxon>Ecdysozoa</taxon>
        <taxon>Arthropoda</taxon>
        <taxon>Chelicerata</taxon>
        <taxon>Arachnida</taxon>
        <taxon>Araneae</taxon>
        <taxon>Araneomorphae</taxon>
        <taxon>Entelegynae</taxon>
        <taxon>Araneoidea</taxon>
        <taxon>Nephilidae</taxon>
        <taxon>Trichonephila</taxon>
    </lineage>
</organism>